<comment type="caution">
    <text evidence="2">The sequence shown here is derived from an EMBL/GenBank/DDBJ whole genome shotgun (WGS) entry which is preliminary data.</text>
</comment>
<name>A0A645BDM0_9ZZZZ</name>
<dbReference type="PROSITE" id="PS50930">
    <property type="entry name" value="HTH_LYTTR"/>
    <property type="match status" value="1"/>
</dbReference>
<accession>A0A645BDM0</accession>
<reference evidence="2" key="1">
    <citation type="submission" date="2019-08" db="EMBL/GenBank/DDBJ databases">
        <authorList>
            <person name="Kucharzyk K."/>
            <person name="Murdoch R.W."/>
            <person name="Higgins S."/>
            <person name="Loffler F."/>
        </authorList>
    </citation>
    <scope>NUCLEOTIDE SEQUENCE</scope>
</reference>
<dbReference type="EMBL" id="VSSQ01019273">
    <property type="protein sequence ID" value="MPM63196.1"/>
    <property type="molecule type" value="Genomic_DNA"/>
</dbReference>
<dbReference type="PANTHER" id="PTHR37299">
    <property type="entry name" value="TRANSCRIPTIONAL REGULATOR-RELATED"/>
    <property type="match status" value="1"/>
</dbReference>
<dbReference type="InterPro" id="IPR046947">
    <property type="entry name" value="LytR-like"/>
</dbReference>
<dbReference type="SMART" id="SM00850">
    <property type="entry name" value="LytTR"/>
    <property type="match status" value="1"/>
</dbReference>
<dbReference type="GO" id="GO:0000156">
    <property type="term" value="F:phosphorelay response regulator activity"/>
    <property type="evidence" value="ECO:0007669"/>
    <property type="project" value="InterPro"/>
</dbReference>
<proteinExistence type="predicted"/>
<dbReference type="Gene3D" id="2.40.50.1020">
    <property type="entry name" value="LytTr DNA-binding domain"/>
    <property type="match status" value="1"/>
</dbReference>
<evidence type="ECO:0000259" key="1">
    <source>
        <dbReference type="PROSITE" id="PS50930"/>
    </source>
</evidence>
<dbReference type="GO" id="GO:0003677">
    <property type="term" value="F:DNA binding"/>
    <property type="evidence" value="ECO:0007669"/>
    <property type="project" value="InterPro"/>
</dbReference>
<sequence>MTIIDNVESEDMRIRIEVDERIEEDEVIVRCSELNEEVSNIQKAITEIISQKTQIAFYKDNVEYYISLAEILFFETEDASISAHTGDNIYQVKYKLYELEEILPNNFMRISKSTILNINHIYSITRNLTSSSIVEFQNTHKQVYVSRHYYKPLKFKLLEKRR</sequence>
<feature type="domain" description="HTH LytTR-type" evidence="1">
    <location>
        <begin position="55"/>
        <end position="159"/>
    </location>
</feature>
<organism evidence="2">
    <name type="scientific">bioreactor metagenome</name>
    <dbReference type="NCBI Taxonomy" id="1076179"/>
    <lineage>
        <taxon>unclassified sequences</taxon>
        <taxon>metagenomes</taxon>
        <taxon>ecological metagenomes</taxon>
    </lineage>
</organism>
<gene>
    <name evidence="2" type="ORF">SDC9_110076</name>
</gene>
<protein>
    <submittedName>
        <fullName evidence="2">Putative HTH-type transcriptional regulator</fullName>
    </submittedName>
</protein>
<evidence type="ECO:0000313" key="2">
    <source>
        <dbReference type="EMBL" id="MPM63196.1"/>
    </source>
</evidence>
<dbReference type="PANTHER" id="PTHR37299:SF4">
    <property type="entry name" value="TRANSCRIPTIONAL REGULATOR"/>
    <property type="match status" value="1"/>
</dbReference>
<dbReference type="InterPro" id="IPR007492">
    <property type="entry name" value="LytTR_DNA-bd_dom"/>
</dbReference>
<dbReference type="Pfam" id="PF04397">
    <property type="entry name" value="LytTR"/>
    <property type="match status" value="1"/>
</dbReference>
<dbReference type="AlphaFoldDB" id="A0A645BDM0"/>